<feature type="compositionally biased region" description="Low complexity" evidence="3">
    <location>
        <begin position="203"/>
        <end position="224"/>
    </location>
</feature>
<keyword evidence="7" id="KW-1185">Reference proteome</keyword>
<dbReference type="EMBL" id="BOON01000043">
    <property type="protein sequence ID" value="GII24889.1"/>
    <property type="molecule type" value="Genomic_DNA"/>
</dbReference>
<dbReference type="PANTHER" id="PTHR30483">
    <property type="entry name" value="LEUCINE-SPECIFIC-BINDING PROTEIN"/>
    <property type="match status" value="1"/>
</dbReference>
<reference evidence="6" key="1">
    <citation type="submission" date="2021-01" db="EMBL/GenBank/DDBJ databases">
        <title>Whole genome shotgun sequence of Planosporangium mesophilum NBRC 109066.</title>
        <authorList>
            <person name="Komaki H."/>
            <person name="Tamura T."/>
        </authorList>
    </citation>
    <scope>NUCLEOTIDE SEQUENCE</scope>
    <source>
        <strain evidence="6">NBRC 109066</strain>
    </source>
</reference>
<protein>
    <recommendedName>
        <fullName evidence="5">Leucine-binding protein domain-containing protein</fullName>
    </recommendedName>
</protein>
<organism evidence="6 7">
    <name type="scientific">Planosporangium mesophilum</name>
    <dbReference type="NCBI Taxonomy" id="689768"/>
    <lineage>
        <taxon>Bacteria</taxon>
        <taxon>Bacillati</taxon>
        <taxon>Actinomycetota</taxon>
        <taxon>Actinomycetes</taxon>
        <taxon>Micromonosporales</taxon>
        <taxon>Micromonosporaceae</taxon>
        <taxon>Planosporangium</taxon>
    </lineage>
</organism>
<sequence length="457" mass="46847">MRRVTRPVSTVAAVAAVLLAASCGTSKQPERGASGDRGDGQVRLYGSDGNMSSSFGDVLKDQQGVLAGMKGTAPLSPLTEEFKRRIRGVDPSVPDFNYAGEAYDAVIVSALAAEVARSTDASTMAKNIVGVTVGGTECASFQQCAALVRQNQNVQYRGVSSLKRSGFTDAGEPSTATYGTLNFGRDNHIDDAKTEFVGAGDESTASRNAAAPAPSTPPGSGRAPKAPPLKFGGLLPHTGALASAGPPIFAGGKLAVQEINEAGGVLGQPVEWVDGDDGTSAQTAVITADRFIAAGVQVLIGPAASTAAAAVVPKAVAAGRIVFSPTATSEGLSQLDDKGLFFRTAPSDKLQAKALADVVMRDGVSKVVVVARDDEYGTGLRNGIQADLTGAGIKASNIKVLSYKVKDKYDVADQTGQFGPLAKAVKEFGADAVVIIGFEESALFVKALRDEQLVPGS</sequence>
<gene>
    <name evidence="6" type="ORF">Pme01_44860</name>
</gene>
<evidence type="ECO:0000313" key="6">
    <source>
        <dbReference type="EMBL" id="GII24889.1"/>
    </source>
</evidence>
<comment type="caution">
    <text evidence="6">The sequence shown here is derived from an EMBL/GenBank/DDBJ whole genome shotgun (WGS) entry which is preliminary data.</text>
</comment>
<dbReference type="InterPro" id="IPR051010">
    <property type="entry name" value="BCAA_transport"/>
</dbReference>
<evidence type="ECO:0000256" key="1">
    <source>
        <dbReference type="ARBA" id="ARBA00010062"/>
    </source>
</evidence>
<evidence type="ECO:0000256" key="4">
    <source>
        <dbReference type="SAM" id="SignalP"/>
    </source>
</evidence>
<dbReference type="PROSITE" id="PS51257">
    <property type="entry name" value="PROKAR_LIPOPROTEIN"/>
    <property type="match status" value="1"/>
</dbReference>
<evidence type="ECO:0000256" key="3">
    <source>
        <dbReference type="SAM" id="MobiDB-lite"/>
    </source>
</evidence>
<dbReference type="InterPro" id="IPR028081">
    <property type="entry name" value="Leu-bd"/>
</dbReference>
<feature type="region of interest" description="Disordered" evidence="3">
    <location>
        <begin position="198"/>
        <end position="229"/>
    </location>
</feature>
<name>A0A8J3X2X8_9ACTN</name>
<dbReference type="Gene3D" id="3.40.50.2300">
    <property type="match status" value="4"/>
</dbReference>
<keyword evidence="2 4" id="KW-0732">Signal</keyword>
<proteinExistence type="inferred from homology"/>
<feature type="chain" id="PRO_5039036385" description="Leucine-binding protein domain-containing protein" evidence="4">
    <location>
        <begin position="21"/>
        <end position="457"/>
    </location>
</feature>
<dbReference type="AlphaFoldDB" id="A0A8J3X2X8"/>
<dbReference type="PANTHER" id="PTHR30483:SF6">
    <property type="entry name" value="PERIPLASMIC BINDING PROTEIN OF ABC TRANSPORTER FOR NATURAL AMINO ACIDS"/>
    <property type="match status" value="1"/>
</dbReference>
<feature type="signal peptide" evidence="4">
    <location>
        <begin position="1"/>
        <end position="20"/>
    </location>
</feature>
<comment type="similarity">
    <text evidence="1">Belongs to the leucine-binding protein family.</text>
</comment>
<evidence type="ECO:0000259" key="5">
    <source>
        <dbReference type="Pfam" id="PF13458"/>
    </source>
</evidence>
<dbReference type="Pfam" id="PF13458">
    <property type="entry name" value="Peripla_BP_6"/>
    <property type="match status" value="1"/>
</dbReference>
<evidence type="ECO:0000313" key="7">
    <source>
        <dbReference type="Proteomes" id="UP000599074"/>
    </source>
</evidence>
<feature type="domain" description="Leucine-binding protein" evidence="5">
    <location>
        <begin position="228"/>
        <end position="450"/>
    </location>
</feature>
<dbReference type="Proteomes" id="UP000599074">
    <property type="component" value="Unassembled WGS sequence"/>
</dbReference>
<dbReference type="InterPro" id="IPR028082">
    <property type="entry name" value="Peripla_BP_I"/>
</dbReference>
<dbReference type="SUPFAM" id="SSF53822">
    <property type="entry name" value="Periplasmic binding protein-like I"/>
    <property type="match status" value="2"/>
</dbReference>
<evidence type="ECO:0000256" key="2">
    <source>
        <dbReference type="ARBA" id="ARBA00022729"/>
    </source>
</evidence>
<accession>A0A8J3X2X8</accession>
<dbReference type="RefSeq" id="WP_168113789.1">
    <property type="nucleotide sequence ID" value="NZ_BOON01000043.1"/>
</dbReference>